<feature type="compositionally biased region" description="Basic and acidic residues" evidence="1">
    <location>
        <begin position="300"/>
        <end position="311"/>
    </location>
</feature>
<keyword evidence="4" id="KW-1185">Reference proteome</keyword>
<reference evidence="3 4" key="1">
    <citation type="submission" date="2024-02" db="EMBL/GenBank/DDBJ databases">
        <title>High-quality chromosome-scale genome assembly of Pensacola bahiagrass (Paspalum notatum Flugge var. saurae).</title>
        <authorList>
            <person name="Vega J.M."/>
            <person name="Podio M."/>
            <person name="Orjuela J."/>
            <person name="Siena L.A."/>
            <person name="Pessino S.C."/>
            <person name="Combes M.C."/>
            <person name="Mariac C."/>
            <person name="Albertini E."/>
            <person name="Pupilli F."/>
            <person name="Ortiz J.P.A."/>
            <person name="Leblanc O."/>
        </authorList>
    </citation>
    <scope>NUCLEOTIDE SEQUENCE [LARGE SCALE GENOMIC DNA]</scope>
    <source>
        <strain evidence="3">R1</strain>
        <tissue evidence="3">Leaf</tissue>
    </source>
</reference>
<evidence type="ECO:0000313" key="4">
    <source>
        <dbReference type="Proteomes" id="UP001341281"/>
    </source>
</evidence>
<dbReference type="EMBL" id="CP144748">
    <property type="protein sequence ID" value="WVZ69361.1"/>
    <property type="molecule type" value="Genomic_DNA"/>
</dbReference>
<feature type="signal peptide" evidence="2">
    <location>
        <begin position="1"/>
        <end position="15"/>
    </location>
</feature>
<feature type="region of interest" description="Disordered" evidence="1">
    <location>
        <begin position="292"/>
        <end position="311"/>
    </location>
</feature>
<dbReference type="Proteomes" id="UP001341281">
    <property type="component" value="Chromosome 04"/>
</dbReference>
<protein>
    <submittedName>
        <fullName evidence="3">Uncharacterized protein</fullName>
    </submittedName>
</protein>
<organism evidence="3 4">
    <name type="scientific">Paspalum notatum var. saurae</name>
    <dbReference type="NCBI Taxonomy" id="547442"/>
    <lineage>
        <taxon>Eukaryota</taxon>
        <taxon>Viridiplantae</taxon>
        <taxon>Streptophyta</taxon>
        <taxon>Embryophyta</taxon>
        <taxon>Tracheophyta</taxon>
        <taxon>Spermatophyta</taxon>
        <taxon>Magnoliopsida</taxon>
        <taxon>Liliopsida</taxon>
        <taxon>Poales</taxon>
        <taxon>Poaceae</taxon>
        <taxon>PACMAD clade</taxon>
        <taxon>Panicoideae</taxon>
        <taxon>Andropogonodae</taxon>
        <taxon>Paspaleae</taxon>
        <taxon>Paspalinae</taxon>
        <taxon>Paspalum</taxon>
    </lineage>
</organism>
<name>A0AAQ3TA33_PASNO</name>
<gene>
    <name evidence="3" type="ORF">U9M48_018158</name>
</gene>
<evidence type="ECO:0000313" key="3">
    <source>
        <dbReference type="EMBL" id="WVZ69361.1"/>
    </source>
</evidence>
<accession>A0AAQ3TA33</accession>
<feature type="chain" id="PRO_5042990848" evidence="2">
    <location>
        <begin position="16"/>
        <end position="360"/>
    </location>
</feature>
<keyword evidence="2" id="KW-0732">Signal</keyword>
<sequence>MSLLWLSTTCSSTSSAHHCCSPCASRNLVGPLDTSTILASPGLPIVLVPPSPPPPGAVVTVAVPAAASVRQPLGRPGALQRRRGLAAACDVVGRGLGRRRRGGAHVGQPRAQAAPHLAGRLREAPEAGGQRHGRRVEHVALHEHAFLGQRLAHLEREPGAQRVPAHAHVAGAVPARRGPQRGQRAGEAHRALEAVPGQETEVVHDVAPERGPAQQRAAERHHGGRRAGGAVRRVAGQQGLAVPLQHGAVDGAVALVHQRVGEPVHEVAPPPRRKARALVALVLPVQLQQKRSNEVGRATDQLERRRSHQLGDDRCRGPYTWNSNGFDAGAASPAAFWPGTGLAIVLRRGGGPTTVLSSQL</sequence>
<dbReference type="AlphaFoldDB" id="A0AAQ3TA33"/>
<proteinExistence type="predicted"/>
<evidence type="ECO:0000256" key="2">
    <source>
        <dbReference type="SAM" id="SignalP"/>
    </source>
</evidence>
<evidence type="ECO:0000256" key="1">
    <source>
        <dbReference type="SAM" id="MobiDB-lite"/>
    </source>
</evidence>